<keyword evidence="3" id="KW-1185">Reference proteome</keyword>
<feature type="domain" description="DUF6457" evidence="1">
    <location>
        <begin position="6"/>
        <end position="80"/>
    </location>
</feature>
<dbReference type="InterPro" id="IPR045598">
    <property type="entry name" value="DUF6457"/>
</dbReference>
<dbReference type="RefSeq" id="WP_162850728.1">
    <property type="nucleotide sequence ID" value="NZ_BAAARP010000001.1"/>
</dbReference>
<accession>A0A4R7FSH3</accession>
<evidence type="ECO:0000259" key="1">
    <source>
        <dbReference type="Pfam" id="PF20058"/>
    </source>
</evidence>
<reference evidence="2 3" key="1">
    <citation type="submission" date="2019-03" db="EMBL/GenBank/DDBJ databases">
        <title>Genomic Encyclopedia of Archaeal and Bacterial Type Strains, Phase II (KMG-II): from individual species to whole genera.</title>
        <authorList>
            <person name="Goeker M."/>
        </authorList>
    </citation>
    <scope>NUCLEOTIDE SEQUENCE [LARGE SCALE GENOMIC DNA]</scope>
    <source>
        <strain evidence="2 3">DSM 24782</strain>
    </source>
</reference>
<evidence type="ECO:0000313" key="2">
    <source>
        <dbReference type="EMBL" id="TDS80609.1"/>
    </source>
</evidence>
<dbReference type="AlphaFoldDB" id="A0A4R7FSH3"/>
<protein>
    <recommendedName>
        <fullName evidence="1">DUF6457 domain-containing protein</fullName>
    </recommendedName>
</protein>
<organism evidence="2 3">
    <name type="scientific">Amnibacterium kyonggiense</name>
    <dbReference type="NCBI Taxonomy" id="595671"/>
    <lineage>
        <taxon>Bacteria</taxon>
        <taxon>Bacillati</taxon>
        <taxon>Actinomycetota</taxon>
        <taxon>Actinomycetes</taxon>
        <taxon>Micrococcales</taxon>
        <taxon>Microbacteriaceae</taxon>
        <taxon>Amnibacterium</taxon>
    </lineage>
</organism>
<gene>
    <name evidence="2" type="ORF">CLV52_1175</name>
</gene>
<sequence length="82" mass="8164">MSDDVDAVLDAWWTTLTRALGLEDVPADRGAILGLAGEAAHAVVRPAAPITTFLAGYAAGLAGGSASDVAAAIERSRAATEG</sequence>
<comment type="caution">
    <text evidence="2">The sequence shown here is derived from an EMBL/GenBank/DDBJ whole genome shotgun (WGS) entry which is preliminary data.</text>
</comment>
<dbReference type="Pfam" id="PF20058">
    <property type="entry name" value="DUF6457"/>
    <property type="match status" value="1"/>
</dbReference>
<evidence type="ECO:0000313" key="3">
    <source>
        <dbReference type="Proteomes" id="UP000295344"/>
    </source>
</evidence>
<proteinExistence type="predicted"/>
<name>A0A4R7FSH3_9MICO</name>
<dbReference type="Proteomes" id="UP000295344">
    <property type="component" value="Unassembled WGS sequence"/>
</dbReference>
<dbReference type="EMBL" id="SOAM01000001">
    <property type="protein sequence ID" value="TDS80609.1"/>
    <property type="molecule type" value="Genomic_DNA"/>
</dbReference>